<dbReference type="InterPro" id="IPR010994">
    <property type="entry name" value="RuvA_2-like"/>
</dbReference>
<dbReference type="InterPro" id="IPR036181">
    <property type="entry name" value="MIT_dom_sf"/>
</dbReference>
<sequence>SAAFSPASRNKIYQNESRLSLLLNGTPVLSPCSRITKAKQLIVQGREREAESKLEEALREYEEAAVYLPDNERLKEKIEDVKNRVQANRAVAEDVGADRSEKKVLQVLNYAGLSGLVKLKRIGESKATKILHERENGLFTSIEDLSRIGMNPNAIQRFKSENCA</sequence>
<dbReference type="Pfam" id="PF12836">
    <property type="entry name" value="HHH_3"/>
    <property type="match status" value="1"/>
</dbReference>
<gene>
    <name evidence="1" type="ORF">AV274_1489</name>
</gene>
<evidence type="ECO:0000313" key="2">
    <source>
        <dbReference type="Proteomes" id="UP000078348"/>
    </source>
</evidence>
<dbReference type="Proteomes" id="UP000078348">
    <property type="component" value="Unassembled WGS sequence"/>
</dbReference>
<accession>A0A196SKG8</accession>
<feature type="non-terminal residue" evidence="1">
    <location>
        <position position="1"/>
    </location>
</feature>
<dbReference type="OrthoDB" id="229443at2759"/>
<dbReference type="SUPFAM" id="SSF116846">
    <property type="entry name" value="MIT domain"/>
    <property type="match status" value="1"/>
</dbReference>
<proteinExistence type="predicted"/>
<dbReference type="AlphaFoldDB" id="A0A196SKG8"/>
<name>A0A196SKG8_BLAHN</name>
<protein>
    <submittedName>
        <fullName evidence="1">Uncharacterized protein</fullName>
    </submittedName>
</protein>
<comment type="caution">
    <text evidence="1">The sequence shown here is derived from an EMBL/GenBank/DDBJ whole genome shotgun (WGS) entry which is preliminary data.</text>
</comment>
<reference evidence="1 2" key="1">
    <citation type="submission" date="2016-05" db="EMBL/GenBank/DDBJ databases">
        <title>Nuclear genome of Blastocystis sp. subtype 1 NandII.</title>
        <authorList>
            <person name="Gentekaki E."/>
            <person name="Curtis B."/>
            <person name="Stairs C."/>
            <person name="Eme L."/>
            <person name="Herman E."/>
            <person name="Klimes V."/>
            <person name="Arias M.C."/>
            <person name="Elias M."/>
            <person name="Hilliou F."/>
            <person name="Klute M."/>
            <person name="Malik S.-B."/>
            <person name="Pightling A."/>
            <person name="Rachubinski R."/>
            <person name="Salas D."/>
            <person name="Schlacht A."/>
            <person name="Suga H."/>
            <person name="Archibald J."/>
            <person name="Ball S.G."/>
            <person name="Clark G."/>
            <person name="Dacks J."/>
            <person name="Van Der Giezen M."/>
            <person name="Tsaousis A."/>
            <person name="Roger A."/>
        </authorList>
    </citation>
    <scope>NUCLEOTIDE SEQUENCE [LARGE SCALE GENOMIC DNA]</scope>
    <source>
        <strain evidence="2">ATCC 50177 / NandII</strain>
    </source>
</reference>
<dbReference type="Gene3D" id="1.10.150.280">
    <property type="entry name" value="AF1531-like domain"/>
    <property type="match status" value="1"/>
</dbReference>
<dbReference type="EMBL" id="LXWW01000060">
    <property type="protein sequence ID" value="OAO16791.1"/>
    <property type="molecule type" value="Genomic_DNA"/>
</dbReference>
<dbReference type="SUPFAM" id="SSF47781">
    <property type="entry name" value="RuvA domain 2-like"/>
    <property type="match status" value="1"/>
</dbReference>
<organism evidence="1 2">
    <name type="scientific">Blastocystis sp. subtype 1 (strain ATCC 50177 / NandII)</name>
    <dbReference type="NCBI Taxonomy" id="478820"/>
    <lineage>
        <taxon>Eukaryota</taxon>
        <taxon>Sar</taxon>
        <taxon>Stramenopiles</taxon>
        <taxon>Bigyra</taxon>
        <taxon>Opalozoa</taxon>
        <taxon>Opalinata</taxon>
        <taxon>Blastocystidae</taxon>
        <taxon>Blastocystis</taxon>
    </lineage>
</organism>
<keyword evidence="2" id="KW-1185">Reference proteome</keyword>
<evidence type="ECO:0000313" key="1">
    <source>
        <dbReference type="EMBL" id="OAO16791.1"/>
    </source>
</evidence>